<evidence type="ECO:0008006" key="4">
    <source>
        <dbReference type="Google" id="ProtNLM"/>
    </source>
</evidence>
<keyword evidence="1" id="KW-0732">Signal</keyword>
<dbReference type="EMBL" id="VLKG01000001">
    <property type="protein sequence ID" value="TWH77514.1"/>
    <property type="molecule type" value="Genomic_DNA"/>
</dbReference>
<dbReference type="Proteomes" id="UP000319627">
    <property type="component" value="Unassembled WGS sequence"/>
</dbReference>
<evidence type="ECO:0000313" key="2">
    <source>
        <dbReference type="EMBL" id="TWH77514.1"/>
    </source>
</evidence>
<keyword evidence="3" id="KW-1185">Reference proteome</keyword>
<dbReference type="AlphaFoldDB" id="A0A562J3T2"/>
<organism evidence="2 3">
    <name type="scientific">Azomonas agilis</name>
    <dbReference type="NCBI Taxonomy" id="116849"/>
    <lineage>
        <taxon>Bacteria</taxon>
        <taxon>Pseudomonadati</taxon>
        <taxon>Pseudomonadota</taxon>
        <taxon>Gammaproteobacteria</taxon>
        <taxon>Pseudomonadales</taxon>
        <taxon>Pseudomonadaceae</taxon>
        <taxon>Azomonas</taxon>
    </lineage>
</organism>
<dbReference type="OrthoDB" id="7042025at2"/>
<dbReference type="RefSeq" id="WP_144570177.1">
    <property type="nucleotide sequence ID" value="NZ_VLKG01000001.1"/>
</dbReference>
<evidence type="ECO:0000313" key="3">
    <source>
        <dbReference type="Proteomes" id="UP000319627"/>
    </source>
</evidence>
<evidence type="ECO:0000256" key="1">
    <source>
        <dbReference type="SAM" id="SignalP"/>
    </source>
</evidence>
<comment type="caution">
    <text evidence="2">The sequence shown here is derived from an EMBL/GenBank/DDBJ whole genome shotgun (WGS) entry which is preliminary data.</text>
</comment>
<protein>
    <recommendedName>
        <fullName evidence="4">Outer membrane lipoprotein SlyB</fullName>
    </recommendedName>
</protein>
<feature type="signal peptide" evidence="1">
    <location>
        <begin position="1"/>
        <end position="22"/>
    </location>
</feature>
<feature type="chain" id="PRO_5021837515" description="Outer membrane lipoprotein SlyB" evidence="1">
    <location>
        <begin position="23"/>
        <end position="136"/>
    </location>
</feature>
<accession>A0A562J3T2</accession>
<name>A0A562J3T2_9GAMM</name>
<sequence>MKFKKFIAITLSLFIEGGIAMADDTKVGEIKAEIKDASQGKGYGGLSGVMMGAASGGPVGAVVGAMAGMFAGGTAQHAAAEEELERKKKEEESLRDPRRAYIVHTDEGDIRVRSPNQVFQVGDKVEIVRGRLRALN</sequence>
<gene>
    <name evidence="2" type="ORF">LX59_00431</name>
</gene>
<proteinExistence type="predicted"/>
<reference evidence="2 3" key="1">
    <citation type="submission" date="2019-07" db="EMBL/GenBank/DDBJ databases">
        <title>Genomic Encyclopedia of Type Strains, Phase I: the one thousand microbial genomes (KMG-I) project.</title>
        <authorList>
            <person name="Kyrpides N."/>
        </authorList>
    </citation>
    <scope>NUCLEOTIDE SEQUENCE [LARGE SCALE GENOMIC DNA]</scope>
    <source>
        <strain evidence="2 3">DSM 375</strain>
    </source>
</reference>